<dbReference type="GO" id="GO:0009706">
    <property type="term" value="C:chloroplast inner membrane"/>
    <property type="evidence" value="ECO:0007669"/>
    <property type="project" value="UniProtKB-SubCell"/>
</dbReference>
<keyword evidence="7" id="KW-0150">Chloroplast</keyword>
<dbReference type="EMBL" id="JXTB01000001">
    <property type="protein sequence ID" value="PON80562.1"/>
    <property type="molecule type" value="Genomic_DNA"/>
</dbReference>
<keyword evidence="5 7" id="KW-1133">Transmembrane helix</keyword>
<organism evidence="8 9">
    <name type="scientific">Parasponia andersonii</name>
    <name type="common">Sponia andersonii</name>
    <dbReference type="NCBI Taxonomy" id="3476"/>
    <lineage>
        <taxon>Eukaryota</taxon>
        <taxon>Viridiplantae</taxon>
        <taxon>Streptophyta</taxon>
        <taxon>Embryophyta</taxon>
        <taxon>Tracheophyta</taxon>
        <taxon>Spermatophyta</taxon>
        <taxon>Magnoliopsida</taxon>
        <taxon>eudicotyledons</taxon>
        <taxon>Gunneridae</taxon>
        <taxon>Pentapetalae</taxon>
        <taxon>rosids</taxon>
        <taxon>fabids</taxon>
        <taxon>Rosales</taxon>
        <taxon>Cannabaceae</taxon>
        <taxon>Parasponia</taxon>
    </lineage>
</organism>
<dbReference type="Proteomes" id="UP000237105">
    <property type="component" value="Unassembled WGS sequence"/>
</dbReference>
<keyword evidence="6 7" id="KW-0472">Membrane</keyword>
<gene>
    <name evidence="8" type="ORF">PanWU01x14_001180</name>
</gene>
<accession>A0A2P5E4V1</accession>
<dbReference type="Pfam" id="PF16166">
    <property type="entry name" value="TIC20"/>
    <property type="match status" value="1"/>
</dbReference>
<feature type="transmembrane region" description="Helical" evidence="7">
    <location>
        <begin position="142"/>
        <end position="158"/>
    </location>
</feature>
<evidence type="ECO:0000256" key="3">
    <source>
        <dbReference type="ARBA" id="ARBA00022692"/>
    </source>
</evidence>
<name>A0A2P5E4V1_PARAD</name>
<comment type="subcellular location">
    <subcellularLocation>
        <location evidence="1">Plastid</location>
        <location evidence="1">Chloroplast inner membrane</location>
        <topology evidence="1">Multi-pass membrane protein</topology>
    </subcellularLocation>
    <subcellularLocation>
        <location evidence="7">Plastid</location>
        <location evidence="7">Chloroplast membrane</location>
        <topology evidence="7">Multi-pass membrane protein</topology>
    </subcellularLocation>
</comment>
<dbReference type="AlphaFoldDB" id="A0A2P5E4V1"/>
<evidence type="ECO:0000313" key="8">
    <source>
        <dbReference type="EMBL" id="PON80562.1"/>
    </source>
</evidence>
<evidence type="ECO:0000256" key="5">
    <source>
        <dbReference type="ARBA" id="ARBA00022989"/>
    </source>
</evidence>
<comment type="caution">
    <text evidence="8">The sequence shown here is derived from an EMBL/GenBank/DDBJ whole genome shotgun (WGS) entry which is preliminary data.</text>
</comment>
<dbReference type="PANTHER" id="PTHR33510:SF12">
    <property type="entry name" value="PROTEIN TIC 20-IV, CHLOROPLASTIC"/>
    <property type="match status" value="1"/>
</dbReference>
<evidence type="ECO:0000256" key="7">
    <source>
        <dbReference type="RuleBase" id="RU367003"/>
    </source>
</evidence>
<feature type="transmembrane region" description="Helical" evidence="7">
    <location>
        <begin position="95"/>
        <end position="122"/>
    </location>
</feature>
<evidence type="ECO:0000313" key="9">
    <source>
        <dbReference type="Proteomes" id="UP000237105"/>
    </source>
</evidence>
<sequence length="254" mass="29062">MPKLSMSSQGSHQRLHSLLPRGMPASHISAASSIFLGENQDTSAASSVFLGENQVGLSGKIPVLHNKRRYSTRAQARERTSGGLRYPKQNEKPAWWWRTLACLPYLISLQISEAGFLVQPFLEHHEFFEDLIFYIPGVANRWPSWFIMVYVFLLYMGVVQNDSWPHFFRYHLMTAMLLETALQVLMVSSNFLPLIHYKGTFGMYYWLAVGFVYICILFEGIRCALAGKNVKIPFISEAALIHTRLRVGGFHRPF</sequence>
<evidence type="ECO:0000256" key="2">
    <source>
        <dbReference type="ARBA" id="ARBA00009596"/>
    </source>
</evidence>
<reference evidence="9" key="1">
    <citation type="submission" date="2016-06" db="EMBL/GenBank/DDBJ databases">
        <title>Parallel loss of symbiosis genes in relatives of nitrogen-fixing non-legume Parasponia.</title>
        <authorList>
            <person name="Van Velzen R."/>
            <person name="Holmer R."/>
            <person name="Bu F."/>
            <person name="Rutten L."/>
            <person name="Van Zeijl A."/>
            <person name="Liu W."/>
            <person name="Santuari L."/>
            <person name="Cao Q."/>
            <person name="Sharma T."/>
            <person name="Shen D."/>
            <person name="Roswanjaya Y."/>
            <person name="Wardhani T."/>
            <person name="Kalhor M.S."/>
            <person name="Jansen J."/>
            <person name="Van den Hoogen J."/>
            <person name="Gungor B."/>
            <person name="Hartog M."/>
            <person name="Hontelez J."/>
            <person name="Verver J."/>
            <person name="Yang W.-C."/>
            <person name="Schijlen E."/>
            <person name="Repin R."/>
            <person name="Schilthuizen M."/>
            <person name="Schranz E."/>
            <person name="Heidstra R."/>
            <person name="Miyata K."/>
            <person name="Fedorova E."/>
            <person name="Kohlen W."/>
            <person name="Bisseling T."/>
            <person name="Smit S."/>
            <person name="Geurts R."/>
        </authorList>
    </citation>
    <scope>NUCLEOTIDE SEQUENCE [LARGE SCALE GENOMIC DNA]</scope>
    <source>
        <strain evidence="9">cv. WU1-14</strain>
    </source>
</reference>
<keyword evidence="7" id="KW-0934">Plastid</keyword>
<keyword evidence="9" id="KW-1185">Reference proteome</keyword>
<evidence type="ECO:0000256" key="4">
    <source>
        <dbReference type="ARBA" id="ARBA00022780"/>
    </source>
</evidence>
<evidence type="ECO:0000256" key="1">
    <source>
        <dbReference type="ARBA" id="ARBA00004478"/>
    </source>
</evidence>
<keyword evidence="3 7" id="KW-0812">Transmembrane</keyword>
<proteinExistence type="inferred from homology"/>
<dbReference type="InterPro" id="IPR005691">
    <property type="entry name" value="Tic20"/>
</dbReference>
<dbReference type="STRING" id="3476.A0A2P5E4V1"/>
<protein>
    <recommendedName>
        <fullName evidence="7">Protein TIC 20</fullName>
    </recommendedName>
</protein>
<comment type="similarity">
    <text evidence="2 7">Belongs to the Tic20 family.</text>
</comment>
<dbReference type="OrthoDB" id="602284at2759"/>
<comment type="function">
    <text evidence="7">Involved in protein precursor import into chloroplasts.</text>
</comment>
<keyword evidence="4" id="KW-1001">Plastid inner membrane</keyword>
<evidence type="ECO:0000256" key="6">
    <source>
        <dbReference type="ARBA" id="ARBA00023136"/>
    </source>
</evidence>
<dbReference type="PANTHER" id="PTHR33510">
    <property type="entry name" value="PROTEIN TIC 20-II, CHLOROPLASTIC"/>
    <property type="match status" value="1"/>
</dbReference>
<feature type="transmembrane region" description="Helical" evidence="7">
    <location>
        <begin position="170"/>
        <end position="192"/>
    </location>
</feature>
<feature type="transmembrane region" description="Helical" evidence="7">
    <location>
        <begin position="204"/>
        <end position="225"/>
    </location>
</feature>